<proteinExistence type="predicted"/>
<dbReference type="PANTHER" id="PTHR33178:SF4">
    <property type="entry name" value="EXPRESSED PROTEIN"/>
    <property type="match status" value="1"/>
</dbReference>
<dbReference type="AlphaFoldDB" id="A0A426YPJ9"/>
<dbReference type="InterPro" id="IPR013097">
    <property type="entry name" value="Dabb"/>
</dbReference>
<sequence length="139" mass="15384">MGSIRHLVLAKFKAEAAVEELLQGLQKLVSEIDGRGRAQGFTHAFLLTFGSAEDLATYIKHPSHVEYGKAFRAAIDKILAIDFPVVTGEIGARSQNYAMISSQAYIYAVMEVSSLPYCCLAVYQRLRIDTDVINRKVDT</sequence>
<evidence type="ECO:0000313" key="3">
    <source>
        <dbReference type="EMBL" id="RRT53647.1"/>
    </source>
</evidence>
<comment type="caution">
    <text evidence="3">The sequence shown here is derived from an EMBL/GenBank/DDBJ whole genome shotgun (WGS) entry which is preliminary data.</text>
</comment>
<evidence type="ECO:0000313" key="4">
    <source>
        <dbReference type="Proteomes" id="UP000287651"/>
    </source>
</evidence>
<dbReference type="Pfam" id="PF07876">
    <property type="entry name" value="Dabb"/>
    <property type="match status" value="1"/>
</dbReference>
<dbReference type="Proteomes" id="UP000287651">
    <property type="component" value="Unassembled WGS sequence"/>
</dbReference>
<dbReference type="PANTHER" id="PTHR33178">
    <property type="match status" value="1"/>
</dbReference>
<feature type="domain" description="Stress-response A/B barrel" evidence="2">
    <location>
        <begin position="4"/>
        <end position="83"/>
    </location>
</feature>
<accession>A0A426YPJ9</accession>
<gene>
    <name evidence="3" type="ORF">B296_00016849</name>
</gene>
<dbReference type="PROSITE" id="PS51502">
    <property type="entry name" value="S_R_A_B_BARREL"/>
    <property type="match status" value="1"/>
</dbReference>
<protein>
    <recommendedName>
        <fullName evidence="2">Stress-response A/B barrel domain-containing protein</fullName>
    </recommendedName>
</protein>
<dbReference type="InterPro" id="IPR044662">
    <property type="entry name" value="HS1/DABB1-like"/>
</dbReference>
<reference evidence="3 4" key="1">
    <citation type="journal article" date="2014" name="Agronomy (Basel)">
        <title>A Draft Genome Sequence for Ensete ventricosum, the Drought-Tolerant Tree Against Hunger.</title>
        <authorList>
            <person name="Harrison J."/>
            <person name="Moore K.A."/>
            <person name="Paszkiewicz K."/>
            <person name="Jones T."/>
            <person name="Grant M."/>
            <person name="Ambacheew D."/>
            <person name="Muzemil S."/>
            <person name="Studholme D.J."/>
        </authorList>
    </citation>
    <scope>NUCLEOTIDE SEQUENCE [LARGE SCALE GENOMIC DNA]</scope>
</reference>
<name>A0A426YPJ9_ENSVE</name>
<evidence type="ECO:0000259" key="2">
    <source>
        <dbReference type="PROSITE" id="PS51502"/>
    </source>
</evidence>
<organism evidence="3 4">
    <name type="scientific">Ensete ventricosum</name>
    <name type="common">Abyssinian banana</name>
    <name type="synonym">Musa ensete</name>
    <dbReference type="NCBI Taxonomy" id="4639"/>
    <lineage>
        <taxon>Eukaryota</taxon>
        <taxon>Viridiplantae</taxon>
        <taxon>Streptophyta</taxon>
        <taxon>Embryophyta</taxon>
        <taxon>Tracheophyta</taxon>
        <taxon>Spermatophyta</taxon>
        <taxon>Magnoliopsida</taxon>
        <taxon>Liliopsida</taxon>
        <taxon>Zingiberales</taxon>
        <taxon>Musaceae</taxon>
        <taxon>Ensete</taxon>
    </lineage>
</organism>
<dbReference type="SMART" id="SM00886">
    <property type="entry name" value="Dabb"/>
    <property type="match status" value="1"/>
</dbReference>
<comment type="subunit">
    <text evidence="1">Homodimer.</text>
</comment>
<dbReference type="Gene3D" id="3.30.70.100">
    <property type="match status" value="1"/>
</dbReference>
<evidence type="ECO:0000256" key="1">
    <source>
        <dbReference type="ARBA" id="ARBA00011738"/>
    </source>
</evidence>
<dbReference type="EMBL" id="AMZH03011035">
    <property type="protein sequence ID" value="RRT53647.1"/>
    <property type="molecule type" value="Genomic_DNA"/>
</dbReference>
<dbReference type="SUPFAM" id="SSF54909">
    <property type="entry name" value="Dimeric alpha+beta barrel"/>
    <property type="match status" value="1"/>
</dbReference>
<dbReference type="InterPro" id="IPR011008">
    <property type="entry name" value="Dimeric_a/b-barrel"/>
</dbReference>